<dbReference type="InterPro" id="IPR006968">
    <property type="entry name" value="RUS_fam"/>
</dbReference>
<evidence type="ECO:0000313" key="10">
    <source>
        <dbReference type="Proteomes" id="UP000646827"/>
    </source>
</evidence>
<dbReference type="PANTHER" id="PTHR12770">
    <property type="entry name" value="RUS1 FAMILY PROTEIN C16ORF58"/>
    <property type="match status" value="1"/>
</dbReference>
<accession>A0A8H7S4L3</accession>
<dbReference type="Pfam" id="PF24160">
    <property type="entry name" value="UVB_sens_C"/>
    <property type="match status" value="1"/>
</dbReference>
<sequence length="469" mass="52050">MAKGKPATSGKTRIGSPITSPPLAWQWLQRSENKLASSSTEIGGDNMESHNNNNNNNNNQFHILGSLKQSMREMFLPVGYPESVHSCYKKFHMWLGLETYVGSAIGVLCSQAMLSSLGLGAAEATGGAVAIQWVLKDGIGEFGKLFFIKQFASSFDSHPKSWKIVCEIFSGIGCFLQLCTSVVSPKFFLPLAAVGNMFNLVHESIWVASHMTFTKHFALSGNIGDIVAKDDAQMSTAHLLGMLTGVGVIALSHEPIYLFGAFTLLTPINIWSTIKMLHAAEFEVLNQAKLTLLSRTFIDTGNAVDYKELKPREIGFGEWIKPGTQGTIRIKLGSSAEKSFKSVDEVQDTVNILKNENYLLSYRKGTMQILLHDDIESPNVIQSILHATKFHDTLQKNNIHKETNWSGYLTALDDSLIWTKQNISNFEKSLNDKGWQSETVYWNDGGVRLSWEGHPSLNQVEQKQEKNSL</sequence>
<dbReference type="EMBL" id="JAEPRB010000079">
    <property type="protein sequence ID" value="KAG2222610.1"/>
    <property type="molecule type" value="Genomic_DNA"/>
</dbReference>
<dbReference type="Proteomes" id="UP000646827">
    <property type="component" value="Unassembled WGS sequence"/>
</dbReference>
<protein>
    <submittedName>
        <fullName evidence="9">Uncharacterized protein</fullName>
    </submittedName>
</protein>
<evidence type="ECO:0000256" key="6">
    <source>
        <dbReference type="SAM" id="MobiDB-lite"/>
    </source>
</evidence>
<feature type="region of interest" description="Disordered" evidence="6">
    <location>
        <begin position="38"/>
        <end position="60"/>
    </location>
</feature>
<dbReference type="InterPro" id="IPR055412">
    <property type="entry name" value="UVB_sens_C"/>
</dbReference>
<feature type="domain" description="Root UVB sensitive protein C-terminal" evidence="8">
    <location>
        <begin position="310"/>
        <end position="439"/>
    </location>
</feature>
<comment type="subcellular location">
    <subcellularLocation>
        <location evidence="1">Membrane</location>
    </subcellularLocation>
</comment>
<name>A0A8H7S4L3_9FUNG</name>
<evidence type="ECO:0000256" key="4">
    <source>
        <dbReference type="ARBA" id="ARBA00022989"/>
    </source>
</evidence>
<keyword evidence="4" id="KW-1133">Transmembrane helix</keyword>
<keyword evidence="5" id="KW-0472">Membrane</keyword>
<evidence type="ECO:0000256" key="2">
    <source>
        <dbReference type="ARBA" id="ARBA00007558"/>
    </source>
</evidence>
<reference evidence="9 10" key="1">
    <citation type="submission" date="2020-12" db="EMBL/GenBank/DDBJ databases">
        <title>Metabolic potential, ecology and presence of endohyphal bacteria is reflected in genomic diversity of Mucoromycotina.</title>
        <authorList>
            <person name="Muszewska A."/>
            <person name="Okrasinska A."/>
            <person name="Steczkiewicz K."/>
            <person name="Drgas O."/>
            <person name="Orlowska M."/>
            <person name="Perlinska-Lenart U."/>
            <person name="Aleksandrzak-Piekarczyk T."/>
            <person name="Szatraj K."/>
            <person name="Zielenkiewicz U."/>
            <person name="Pilsyk S."/>
            <person name="Malc E."/>
            <person name="Mieczkowski P."/>
            <person name="Kruszewska J.S."/>
            <person name="Biernat P."/>
            <person name="Pawlowska J."/>
        </authorList>
    </citation>
    <scope>NUCLEOTIDE SEQUENCE [LARGE SCALE GENOMIC DNA]</scope>
    <source>
        <strain evidence="9 10">CBS 142.35</strain>
    </source>
</reference>
<feature type="region of interest" description="Disordered" evidence="6">
    <location>
        <begin position="1"/>
        <end position="20"/>
    </location>
</feature>
<dbReference type="GO" id="GO:0016020">
    <property type="term" value="C:membrane"/>
    <property type="evidence" value="ECO:0007669"/>
    <property type="project" value="UniProtKB-SubCell"/>
</dbReference>
<dbReference type="InterPro" id="IPR054549">
    <property type="entry name" value="UVB_sens_RUS_dom"/>
</dbReference>
<evidence type="ECO:0000256" key="1">
    <source>
        <dbReference type="ARBA" id="ARBA00004370"/>
    </source>
</evidence>
<organism evidence="9 10">
    <name type="scientific">Circinella minor</name>
    <dbReference type="NCBI Taxonomy" id="1195481"/>
    <lineage>
        <taxon>Eukaryota</taxon>
        <taxon>Fungi</taxon>
        <taxon>Fungi incertae sedis</taxon>
        <taxon>Mucoromycota</taxon>
        <taxon>Mucoromycotina</taxon>
        <taxon>Mucoromycetes</taxon>
        <taxon>Mucorales</taxon>
        <taxon>Lichtheimiaceae</taxon>
        <taxon>Circinella</taxon>
    </lineage>
</organism>
<proteinExistence type="inferred from homology"/>
<dbReference type="Pfam" id="PF04884">
    <property type="entry name" value="UVB_sens_prot"/>
    <property type="match status" value="1"/>
</dbReference>
<evidence type="ECO:0000256" key="5">
    <source>
        <dbReference type="ARBA" id="ARBA00023136"/>
    </source>
</evidence>
<feature type="domain" description="Protein root UVB sensitive/RUS" evidence="7">
    <location>
        <begin position="66"/>
        <end position="300"/>
    </location>
</feature>
<evidence type="ECO:0000256" key="3">
    <source>
        <dbReference type="ARBA" id="ARBA00022692"/>
    </source>
</evidence>
<evidence type="ECO:0000259" key="8">
    <source>
        <dbReference type="Pfam" id="PF24160"/>
    </source>
</evidence>
<gene>
    <name evidence="9" type="ORF">INT45_008729</name>
</gene>
<dbReference type="AlphaFoldDB" id="A0A8H7S4L3"/>
<dbReference type="OrthoDB" id="19606at2759"/>
<comment type="caution">
    <text evidence="9">The sequence shown here is derived from an EMBL/GenBank/DDBJ whole genome shotgun (WGS) entry which is preliminary data.</text>
</comment>
<comment type="similarity">
    <text evidence="2">Belongs to the RUS1 family.</text>
</comment>
<evidence type="ECO:0000313" key="9">
    <source>
        <dbReference type="EMBL" id="KAG2222610.1"/>
    </source>
</evidence>
<keyword evidence="10" id="KW-1185">Reference proteome</keyword>
<evidence type="ECO:0000259" key="7">
    <source>
        <dbReference type="Pfam" id="PF04884"/>
    </source>
</evidence>
<dbReference type="PANTHER" id="PTHR12770:SF31">
    <property type="entry name" value="RUS FAMILY MEMBER 1"/>
    <property type="match status" value="1"/>
</dbReference>
<keyword evidence="3" id="KW-0812">Transmembrane</keyword>